<comment type="caution">
    <text evidence="8">The sequence shown here is derived from an EMBL/GenBank/DDBJ whole genome shotgun (WGS) entry which is preliminary data.</text>
</comment>
<dbReference type="Proteomes" id="UP000284662">
    <property type="component" value="Unassembled WGS sequence"/>
</dbReference>
<accession>A0A411ZJY2</accession>
<dbReference type="GO" id="GO:0015293">
    <property type="term" value="F:symporter activity"/>
    <property type="evidence" value="ECO:0007669"/>
    <property type="project" value="UniProtKB-KW"/>
</dbReference>
<keyword evidence="5 7" id="KW-1133">Transmembrane helix</keyword>
<evidence type="ECO:0000256" key="2">
    <source>
        <dbReference type="ARBA" id="ARBA00022448"/>
    </source>
</evidence>
<sequence length="141" mass="15313">NPLHLGMGSMSSVTEEKFKVKDELASFTLPIGATINMNGIAVYYAVTVLFVAQVYGVELSLMQQVMFIFMTTLISIGTPGIPNSGIVLTIMLLTTMGLPIEIMGMIVGIFRLIDMIHTALNVTGDVVSTLAVARIEHMYKE</sequence>
<reference evidence="8 9" key="1">
    <citation type="submission" date="2018-08" db="EMBL/GenBank/DDBJ databases">
        <title>A genome reference for cultivated species of the human gut microbiota.</title>
        <authorList>
            <person name="Zou Y."/>
            <person name="Xue W."/>
            <person name="Luo G."/>
        </authorList>
    </citation>
    <scope>NUCLEOTIDE SEQUENCE [LARGE SCALE GENOMIC DNA]</scope>
    <source>
        <strain evidence="8 9">AF29-2</strain>
    </source>
</reference>
<evidence type="ECO:0000256" key="6">
    <source>
        <dbReference type="ARBA" id="ARBA00023136"/>
    </source>
</evidence>
<dbReference type="Pfam" id="PF00375">
    <property type="entry name" value="SDF"/>
    <property type="match status" value="1"/>
</dbReference>
<evidence type="ECO:0000313" key="9">
    <source>
        <dbReference type="Proteomes" id="UP000284662"/>
    </source>
</evidence>
<dbReference type="InterPro" id="IPR036458">
    <property type="entry name" value="Na:dicarbo_symporter_sf"/>
</dbReference>
<evidence type="ECO:0000313" key="8">
    <source>
        <dbReference type="EMBL" id="RGQ03141.1"/>
    </source>
</evidence>
<dbReference type="RefSeq" id="WP_147329852.1">
    <property type="nucleotide sequence ID" value="NZ_QRST01000026.1"/>
</dbReference>
<dbReference type="PRINTS" id="PR00173">
    <property type="entry name" value="EDTRNSPORT"/>
</dbReference>
<feature type="non-terminal residue" evidence="8">
    <location>
        <position position="1"/>
    </location>
</feature>
<keyword evidence="3" id="KW-1003">Cell membrane</keyword>
<dbReference type="PANTHER" id="PTHR42865">
    <property type="entry name" value="PROTON/GLUTAMATE-ASPARTATE SYMPORTER"/>
    <property type="match status" value="1"/>
</dbReference>
<dbReference type="AlphaFoldDB" id="A0A411ZJY2"/>
<feature type="transmembrane region" description="Helical" evidence="7">
    <location>
        <begin position="64"/>
        <end position="81"/>
    </location>
</feature>
<feature type="transmembrane region" description="Helical" evidence="7">
    <location>
        <begin position="87"/>
        <end position="110"/>
    </location>
</feature>
<protein>
    <submittedName>
        <fullName evidence="8">Dicarboxylate/amino acid:cation symporter</fullName>
    </submittedName>
</protein>
<dbReference type="EMBL" id="QRST01000026">
    <property type="protein sequence ID" value="RGQ03141.1"/>
    <property type="molecule type" value="Genomic_DNA"/>
</dbReference>
<evidence type="ECO:0000256" key="5">
    <source>
        <dbReference type="ARBA" id="ARBA00022989"/>
    </source>
</evidence>
<dbReference type="Gene3D" id="1.10.3860.10">
    <property type="entry name" value="Sodium:dicarboxylate symporter"/>
    <property type="match status" value="1"/>
</dbReference>
<dbReference type="GO" id="GO:0005886">
    <property type="term" value="C:plasma membrane"/>
    <property type="evidence" value="ECO:0007669"/>
    <property type="project" value="UniProtKB-SubCell"/>
</dbReference>
<organism evidence="8 9">
    <name type="scientific">Megamonas rupellensis</name>
    <dbReference type="NCBI Taxonomy" id="491921"/>
    <lineage>
        <taxon>Bacteria</taxon>
        <taxon>Bacillati</taxon>
        <taxon>Bacillota</taxon>
        <taxon>Negativicutes</taxon>
        <taxon>Selenomonadales</taxon>
        <taxon>Selenomonadaceae</taxon>
        <taxon>Megamonas</taxon>
    </lineage>
</organism>
<keyword evidence="6 7" id="KW-0472">Membrane</keyword>
<comment type="subcellular location">
    <subcellularLocation>
        <location evidence="1">Cell membrane</location>
        <topology evidence="1">Multi-pass membrane protein</topology>
    </subcellularLocation>
</comment>
<dbReference type="SUPFAM" id="SSF118215">
    <property type="entry name" value="Proton glutamate symport protein"/>
    <property type="match status" value="1"/>
</dbReference>
<dbReference type="InterPro" id="IPR001991">
    <property type="entry name" value="Na-dicarboxylate_symporter"/>
</dbReference>
<name>A0A411ZJY2_9FIRM</name>
<evidence type="ECO:0000256" key="4">
    <source>
        <dbReference type="ARBA" id="ARBA00022692"/>
    </source>
</evidence>
<keyword evidence="4 7" id="KW-0812">Transmembrane</keyword>
<feature type="transmembrane region" description="Helical" evidence="7">
    <location>
        <begin position="27"/>
        <end position="52"/>
    </location>
</feature>
<evidence type="ECO:0000256" key="7">
    <source>
        <dbReference type="SAM" id="Phobius"/>
    </source>
</evidence>
<gene>
    <name evidence="8" type="ORF">DWZ11_10265</name>
</gene>
<proteinExistence type="predicted"/>
<evidence type="ECO:0000256" key="3">
    <source>
        <dbReference type="ARBA" id="ARBA00022475"/>
    </source>
</evidence>
<evidence type="ECO:0000256" key="1">
    <source>
        <dbReference type="ARBA" id="ARBA00004651"/>
    </source>
</evidence>
<dbReference type="PANTHER" id="PTHR42865:SF7">
    <property type="entry name" value="PROTON_GLUTAMATE-ASPARTATE SYMPORTER"/>
    <property type="match status" value="1"/>
</dbReference>
<keyword evidence="2" id="KW-0813">Transport</keyword>